<gene>
    <name evidence="1" type="ORF">BpHYR1_028903</name>
</gene>
<comment type="caution">
    <text evidence="1">The sequence shown here is derived from an EMBL/GenBank/DDBJ whole genome shotgun (WGS) entry which is preliminary data.</text>
</comment>
<sequence>MRLHSVPLSRTERFILARTTIRSFLKDIYPFLGPECSFLYSNHTQFGFSSYLFSYELARYRYTNK</sequence>
<reference evidence="1 2" key="1">
    <citation type="journal article" date="2018" name="Sci. Rep.">
        <title>Genomic signatures of local adaptation to the degree of environmental predictability in rotifers.</title>
        <authorList>
            <person name="Franch-Gras L."/>
            <person name="Hahn C."/>
            <person name="Garcia-Roger E.M."/>
            <person name="Carmona M.J."/>
            <person name="Serra M."/>
            <person name="Gomez A."/>
        </authorList>
    </citation>
    <scope>NUCLEOTIDE SEQUENCE [LARGE SCALE GENOMIC DNA]</scope>
    <source>
        <strain evidence="1">HYR1</strain>
    </source>
</reference>
<dbReference type="Proteomes" id="UP000276133">
    <property type="component" value="Unassembled WGS sequence"/>
</dbReference>
<proteinExistence type="predicted"/>
<accession>A0A3M7RZR8</accession>
<organism evidence="1 2">
    <name type="scientific">Brachionus plicatilis</name>
    <name type="common">Marine rotifer</name>
    <name type="synonym">Brachionus muelleri</name>
    <dbReference type="NCBI Taxonomy" id="10195"/>
    <lineage>
        <taxon>Eukaryota</taxon>
        <taxon>Metazoa</taxon>
        <taxon>Spiralia</taxon>
        <taxon>Gnathifera</taxon>
        <taxon>Rotifera</taxon>
        <taxon>Eurotatoria</taxon>
        <taxon>Monogononta</taxon>
        <taxon>Pseudotrocha</taxon>
        <taxon>Ploima</taxon>
        <taxon>Brachionidae</taxon>
        <taxon>Brachionus</taxon>
    </lineage>
</organism>
<dbReference type="AlphaFoldDB" id="A0A3M7RZR8"/>
<evidence type="ECO:0000313" key="1">
    <source>
        <dbReference type="EMBL" id="RNA28878.1"/>
    </source>
</evidence>
<dbReference type="EMBL" id="REGN01002326">
    <property type="protein sequence ID" value="RNA28878.1"/>
    <property type="molecule type" value="Genomic_DNA"/>
</dbReference>
<keyword evidence="2" id="KW-1185">Reference proteome</keyword>
<protein>
    <submittedName>
        <fullName evidence="1">Uncharacterized protein</fullName>
    </submittedName>
</protein>
<name>A0A3M7RZR8_BRAPC</name>
<evidence type="ECO:0000313" key="2">
    <source>
        <dbReference type="Proteomes" id="UP000276133"/>
    </source>
</evidence>